<evidence type="ECO:0000256" key="1">
    <source>
        <dbReference type="SAM" id="Phobius"/>
    </source>
</evidence>
<organism evidence="2 3">
    <name type="scientific">Croceitalea vernalis</name>
    <dbReference type="NCBI Taxonomy" id="3075599"/>
    <lineage>
        <taxon>Bacteria</taxon>
        <taxon>Pseudomonadati</taxon>
        <taxon>Bacteroidota</taxon>
        <taxon>Flavobacteriia</taxon>
        <taxon>Flavobacteriales</taxon>
        <taxon>Flavobacteriaceae</taxon>
        <taxon>Croceitalea</taxon>
    </lineage>
</organism>
<feature type="transmembrane region" description="Helical" evidence="1">
    <location>
        <begin position="171"/>
        <end position="189"/>
    </location>
</feature>
<dbReference type="Proteomes" id="UP001250662">
    <property type="component" value="Unassembled WGS sequence"/>
</dbReference>
<evidence type="ECO:0000313" key="3">
    <source>
        <dbReference type="Proteomes" id="UP001250662"/>
    </source>
</evidence>
<comment type="caution">
    <text evidence="2">The sequence shown here is derived from an EMBL/GenBank/DDBJ whole genome shotgun (WGS) entry which is preliminary data.</text>
</comment>
<accession>A0ABU3BLB3</accession>
<gene>
    <name evidence="2" type="ORF">RM520_15130</name>
</gene>
<keyword evidence="1" id="KW-1133">Transmembrane helix</keyword>
<reference evidence="2 3" key="1">
    <citation type="submission" date="2023-09" db="EMBL/GenBank/DDBJ databases">
        <authorList>
            <person name="Rey-Velasco X."/>
        </authorList>
    </citation>
    <scope>NUCLEOTIDE SEQUENCE [LARGE SCALE GENOMIC DNA]</scope>
    <source>
        <strain evidence="2 3">P007</strain>
    </source>
</reference>
<name>A0ABU3BLB3_9FLAO</name>
<evidence type="ECO:0000313" key="2">
    <source>
        <dbReference type="EMBL" id="MDT0622958.1"/>
    </source>
</evidence>
<feature type="transmembrane region" description="Helical" evidence="1">
    <location>
        <begin position="32"/>
        <end position="49"/>
    </location>
</feature>
<evidence type="ECO:0008006" key="4">
    <source>
        <dbReference type="Google" id="ProtNLM"/>
    </source>
</evidence>
<protein>
    <recommendedName>
        <fullName evidence="4">DUF4178 domain-containing protein</fullName>
    </recommendedName>
</protein>
<keyword evidence="1" id="KW-0812">Transmembrane</keyword>
<dbReference type="EMBL" id="JAVRHU010000009">
    <property type="protein sequence ID" value="MDT0622958.1"/>
    <property type="molecule type" value="Genomic_DNA"/>
</dbReference>
<keyword evidence="3" id="KW-1185">Reference proteome</keyword>
<proteinExistence type="predicted"/>
<keyword evidence="1" id="KW-0472">Membrane</keyword>
<dbReference type="RefSeq" id="WP_311388552.1">
    <property type="nucleotide sequence ID" value="NZ_JAVRHU010000009.1"/>
</dbReference>
<sequence>MRNLLFSAFLLVLILLIDIIWRSKKSIGLKVLKGFGILIGFLTIGLYSITDDSFGASSPVNVHTENRTDENLKVYTIAFWQDNWNGSFVTFDKELKPKEQSDFWFENDGTDEFWVVGKNENEDIKFLEVVSENRGEFFFAITGIKKIEPNQIQIAKDLTFKKDKSVAMEKYAVWSIFGLMGLLFLSMLYDLKNWWQQWL</sequence>